<dbReference type="Pfam" id="PF25029">
    <property type="entry name" value="MOM1"/>
    <property type="match status" value="1"/>
</dbReference>
<protein>
    <submittedName>
        <fullName evidence="3">Uncharacterized protein LOC120276130 isoform X1</fullName>
    </submittedName>
</protein>
<dbReference type="PANTHER" id="PTHR35116">
    <property type="entry name" value="HELICASE PROTEIN MOM1"/>
    <property type="match status" value="1"/>
</dbReference>
<dbReference type="GeneID" id="120276130"/>
<dbReference type="RefSeq" id="XP_039138797.1">
    <property type="nucleotide sequence ID" value="XM_039282863.1"/>
</dbReference>
<reference evidence="3" key="1">
    <citation type="submission" date="2025-08" db="UniProtKB">
        <authorList>
            <consortium name="RefSeq"/>
        </authorList>
    </citation>
    <scope>IDENTIFICATION</scope>
</reference>
<dbReference type="InterPro" id="IPR039322">
    <property type="entry name" value="MOM1"/>
</dbReference>
<evidence type="ECO:0000313" key="2">
    <source>
        <dbReference type="Proteomes" id="UP001515500"/>
    </source>
</evidence>
<dbReference type="Proteomes" id="UP001515500">
    <property type="component" value="Chromosome 2"/>
</dbReference>
<evidence type="ECO:0000259" key="1">
    <source>
        <dbReference type="Pfam" id="PF25029"/>
    </source>
</evidence>
<organism evidence="2 3">
    <name type="scientific">Dioscorea cayennensis subsp. rotundata</name>
    <name type="common">White Guinea yam</name>
    <name type="synonym">Dioscorea rotundata</name>
    <dbReference type="NCBI Taxonomy" id="55577"/>
    <lineage>
        <taxon>Eukaryota</taxon>
        <taxon>Viridiplantae</taxon>
        <taxon>Streptophyta</taxon>
        <taxon>Embryophyta</taxon>
        <taxon>Tracheophyta</taxon>
        <taxon>Spermatophyta</taxon>
        <taxon>Magnoliopsida</taxon>
        <taxon>Liliopsida</taxon>
        <taxon>Dioscoreales</taxon>
        <taxon>Dioscoreaceae</taxon>
        <taxon>Dioscorea</taxon>
    </lineage>
</organism>
<keyword evidence="2" id="KW-1185">Reference proteome</keyword>
<name>A0AB40CGV1_DIOCR</name>
<dbReference type="InterPro" id="IPR056882">
    <property type="entry name" value="MOM1_dom"/>
</dbReference>
<sequence length="148" mass="17014">MLDGRKKLRHAQRNLHLLLKPELSSICGTLRLPVDVKCLAEKLLEYVMNNHLVVRDPETILFSSTPWMVRNETRAGTETFIRVSGATFQVEDNTKYLQSGPPFLILLHPALGPLWEITRQKIRLRKGHTTNVIRILFVPQQQGCNTEF</sequence>
<dbReference type="AlphaFoldDB" id="A0AB40CGV1"/>
<gene>
    <name evidence="3" type="primary">LOC120276130</name>
</gene>
<evidence type="ECO:0000313" key="3">
    <source>
        <dbReference type="RefSeq" id="XP_039138797.1"/>
    </source>
</evidence>
<dbReference type="GO" id="GO:0031507">
    <property type="term" value="P:heterochromatin formation"/>
    <property type="evidence" value="ECO:0007669"/>
    <property type="project" value="InterPro"/>
</dbReference>
<feature type="domain" description="MOM1 alpha-helical" evidence="1">
    <location>
        <begin position="10"/>
        <end position="61"/>
    </location>
</feature>
<accession>A0AB40CGV1</accession>
<proteinExistence type="predicted"/>
<dbReference type="PANTHER" id="PTHR35116:SF2">
    <property type="entry name" value="ATP-DEPENDENT HELICASE FAMILY PROTEIN-RELATED"/>
    <property type="match status" value="1"/>
</dbReference>